<reference evidence="2 3" key="1">
    <citation type="journal article" date="2017" name="Genome Biol.">
        <title>New reference genome sequences of hot pepper reveal the massive evolution of plant disease-resistance genes by retroduplication.</title>
        <authorList>
            <person name="Kim S."/>
            <person name="Park J."/>
            <person name="Yeom S.I."/>
            <person name="Kim Y.M."/>
            <person name="Seo E."/>
            <person name="Kim K.T."/>
            <person name="Kim M.S."/>
            <person name="Lee J.M."/>
            <person name="Cheong K."/>
            <person name="Shin H.S."/>
            <person name="Kim S.B."/>
            <person name="Han K."/>
            <person name="Lee J."/>
            <person name="Park M."/>
            <person name="Lee H.A."/>
            <person name="Lee H.Y."/>
            <person name="Lee Y."/>
            <person name="Oh S."/>
            <person name="Lee J.H."/>
            <person name="Choi E."/>
            <person name="Choi E."/>
            <person name="Lee S.E."/>
            <person name="Jeon J."/>
            <person name="Kim H."/>
            <person name="Choi G."/>
            <person name="Song H."/>
            <person name="Lee J."/>
            <person name="Lee S.C."/>
            <person name="Kwon J.K."/>
            <person name="Lee H.Y."/>
            <person name="Koo N."/>
            <person name="Hong Y."/>
            <person name="Kim R.W."/>
            <person name="Kang W.H."/>
            <person name="Huh J.H."/>
            <person name="Kang B.C."/>
            <person name="Yang T.J."/>
            <person name="Lee Y.H."/>
            <person name="Bennetzen J.L."/>
            <person name="Choi D."/>
        </authorList>
    </citation>
    <scope>NUCLEOTIDE SEQUENCE [LARGE SCALE GENOMIC DNA]</scope>
    <source>
        <strain evidence="3">cv. PBC81</strain>
    </source>
</reference>
<dbReference type="Gene3D" id="3.40.395.10">
    <property type="entry name" value="Adenoviral Proteinase, Chain A"/>
    <property type="match status" value="1"/>
</dbReference>
<evidence type="ECO:0000313" key="2">
    <source>
        <dbReference type="EMBL" id="PHT34454.1"/>
    </source>
</evidence>
<dbReference type="PANTHER" id="PTHR33022">
    <property type="entry name" value="DUF1985 DOMAIN-CONTAINING PROTEIN"/>
    <property type="match status" value="1"/>
</dbReference>
<protein>
    <recommendedName>
        <fullName evidence="4">Ubiquitin-like protease family profile domain-containing protein</fullName>
    </recommendedName>
</protein>
<dbReference type="OrthoDB" id="1321456at2759"/>
<feature type="region of interest" description="Disordered" evidence="1">
    <location>
        <begin position="72"/>
        <end position="91"/>
    </location>
</feature>
<name>A0A2G2VNA1_CAPBA</name>
<dbReference type="AlphaFoldDB" id="A0A2G2VNA1"/>
<organism evidence="2 3">
    <name type="scientific">Capsicum baccatum</name>
    <name type="common">Peruvian pepper</name>
    <dbReference type="NCBI Taxonomy" id="33114"/>
    <lineage>
        <taxon>Eukaryota</taxon>
        <taxon>Viridiplantae</taxon>
        <taxon>Streptophyta</taxon>
        <taxon>Embryophyta</taxon>
        <taxon>Tracheophyta</taxon>
        <taxon>Spermatophyta</taxon>
        <taxon>Magnoliopsida</taxon>
        <taxon>eudicotyledons</taxon>
        <taxon>Gunneridae</taxon>
        <taxon>Pentapetalae</taxon>
        <taxon>asterids</taxon>
        <taxon>lamiids</taxon>
        <taxon>Solanales</taxon>
        <taxon>Solanaceae</taxon>
        <taxon>Solanoideae</taxon>
        <taxon>Capsiceae</taxon>
        <taxon>Capsicum</taxon>
    </lineage>
</organism>
<evidence type="ECO:0000256" key="1">
    <source>
        <dbReference type="SAM" id="MobiDB-lite"/>
    </source>
</evidence>
<evidence type="ECO:0000313" key="3">
    <source>
        <dbReference type="Proteomes" id="UP000224567"/>
    </source>
</evidence>
<evidence type="ECO:0008006" key="4">
    <source>
        <dbReference type="Google" id="ProtNLM"/>
    </source>
</evidence>
<dbReference type="EMBL" id="MLFT02000011">
    <property type="protein sequence ID" value="PHT34454.1"/>
    <property type="molecule type" value="Genomic_DNA"/>
</dbReference>
<comment type="caution">
    <text evidence="2">The sequence shown here is derived from an EMBL/GenBank/DDBJ whole genome shotgun (WGS) entry which is preliminary data.</text>
</comment>
<dbReference type="PANTHER" id="PTHR33022:SF13">
    <property type="entry name" value="UBIQUITIN-LIKE PROTEASE FAMILY PROFILE DOMAIN-CONTAINING PROTEIN"/>
    <property type="match status" value="1"/>
</dbReference>
<proteinExistence type="predicted"/>
<accession>A0A2G2VNA1</accession>
<reference evidence="3" key="2">
    <citation type="journal article" date="2017" name="J. Anim. Genet.">
        <title>Multiple reference genome sequences of hot pepper reveal the massive evolution of plant disease resistance genes by retroduplication.</title>
        <authorList>
            <person name="Kim S."/>
            <person name="Park J."/>
            <person name="Yeom S.-I."/>
            <person name="Kim Y.-M."/>
            <person name="Seo E."/>
            <person name="Kim K.-T."/>
            <person name="Kim M.-S."/>
            <person name="Lee J.M."/>
            <person name="Cheong K."/>
            <person name="Shin H.-S."/>
            <person name="Kim S.-B."/>
            <person name="Han K."/>
            <person name="Lee J."/>
            <person name="Park M."/>
            <person name="Lee H.-A."/>
            <person name="Lee H.-Y."/>
            <person name="Lee Y."/>
            <person name="Oh S."/>
            <person name="Lee J.H."/>
            <person name="Choi E."/>
            <person name="Choi E."/>
            <person name="Lee S.E."/>
            <person name="Jeon J."/>
            <person name="Kim H."/>
            <person name="Choi G."/>
            <person name="Song H."/>
            <person name="Lee J."/>
            <person name="Lee S.-C."/>
            <person name="Kwon J.-K."/>
            <person name="Lee H.-Y."/>
            <person name="Koo N."/>
            <person name="Hong Y."/>
            <person name="Kim R.W."/>
            <person name="Kang W.-H."/>
            <person name="Huh J.H."/>
            <person name="Kang B.-C."/>
            <person name="Yang T.-J."/>
            <person name="Lee Y.-H."/>
            <person name="Bennetzen J.L."/>
            <person name="Choi D."/>
        </authorList>
    </citation>
    <scope>NUCLEOTIDE SEQUENCE [LARGE SCALE GENOMIC DNA]</scope>
    <source>
        <strain evidence="3">cv. PBC81</strain>
    </source>
</reference>
<keyword evidence="3" id="KW-1185">Reference proteome</keyword>
<dbReference type="Proteomes" id="UP000224567">
    <property type="component" value="Unassembled WGS sequence"/>
</dbReference>
<gene>
    <name evidence="2" type="ORF">CQW23_26254</name>
</gene>
<sequence>MMSSSFPLGFEYVENITRQECDSLDCRVFVVGYAEYLSEGMPVFSVGFEAEYLRMRYVSLFQKYGLQKAKKGYVSENEDPPRPRTKAHPLTDKRTIVSIE</sequence>